<evidence type="ECO:0000256" key="1">
    <source>
        <dbReference type="SAM" id="SignalP"/>
    </source>
</evidence>
<gene>
    <name evidence="2" type="ORF">D1345_05625</name>
</gene>
<evidence type="ECO:0000313" key="3">
    <source>
        <dbReference type="Proteomes" id="UP000259465"/>
    </source>
</evidence>
<feature type="chain" id="PRO_5042026682" description="DUF3829 domain-containing protein" evidence="1">
    <location>
        <begin position="25"/>
        <end position="289"/>
    </location>
</feature>
<proteinExistence type="predicted"/>
<keyword evidence="1" id="KW-0732">Signal</keyword>
<dbReference type="KEGG" id="crz:D1345_05625"/>
<feature type="signal peptide" evidence="1">
    <location>
        <begin position="1"/>
        <end position="24"/>
    </location>
</feature>
<reference evidence="2 3" key="1">
    <citation type="submission" date="2018-08" db="EMBL/GenBank/DDBJ databases">
        <title>Complete genome sequence of JP2-74.</title>
        <authorList>
            <person name="Wu L."/>
        </authorList>
    </citation>
    <scope>NUCLEOTIDE SEQUENCE [LARGE SCALE GENOMIC DNA]</scope>
    <source>
        <strain evidence="2 3">JP2-74</strain>
    </source>
</reference>
<evidence type="ECO:0000313" key="2">
    <source>
        <dbReference type="EMBL" id="AXT45688.1"/>
    </source>
</evidence>
<organism evidence="2 3">
    <name type="scientific">Chromobacterium rhizoryzae</name>
    <dbReference type="NCBI Taxonomy" id="1778675"/>
    <lineage>
        <taxon>Bacteria</taxon>
        <taxon>Pseudomonadati</taxon>
        <taxon>Pseudomonadota</taxon>
        <taxon>Betaproteobacteria</taxon>
        <taxon>Neisseriales</taxon>
        <taxon>Chromobacteriaceae</taxon>
        <taxon>Chromobacterium</taxon>
    </lineage>
</organism>
<evidence type="ECO:0008006" key="4">
    <source>
        <dbReference type="Google" id="ProtNLM"/>
    </source>
</evidence>
<sequence length="289" mass="31468">MSVSPAFRLLPLLPLLLAACANNAPDKPFADFDDAARSVTQSSAGTLARIQQNTRLNAVLTAPNAPLRADTFRPQAGNGASYDLGPALGQLQATLDALEKYARTLRSLAGDREAEARVDAAAQDLSDSVQDLKLRGGDETAAKILATAADALGRQLTMAQRKNALRNTMTIAQPGLELLAASSHRALSALPGYLSVLRDSLLRHANFSRPRYGSWERYQFDLAIADRLREFEQIEAALQASDKAIQAFPDTNRQLLQSLDAPQSKLQALRDFAAEARRLRNFYRDLPAK</sequence>
<keyword evidence="3" id="KW-1185">Reference proteome</keyword>
<name>A0AAD0RWI7_9NEIS</name>
<protein>
    <recommendedName>
        <fullName evidence="4">DUF3829 domain-containing protein</fullName>
    </recommendedName>
</protein>
<accession>A0AAD0RWI7</accession>
<dbReference type="Proteomes" id="UP000259465">
    <property type="component" value="Chromosome"/>
</dbReference>
<dbReference type="AlphaFoldDB" id="A0AAD0RWI7"/>
<dbReference type="EMBL" id="CP031968">
    <property type="protein sequence ID" value="AXT45688.1"/>
    <property type="molecule type" value="Genomic_DNA"/>
</dbReference>
<dbReference type="RefSeq" id="WP_019101291.1">
    <property type="nucleotide sequence ID" value="NZ_CP031968.1"/>
</dbReference>